<evidence type="ECO:0000256" key="4">
    <source>
        <dbReference type="SAM" id="MobiDB-lite"/>
    </source>
</evidence>
<dbReference type="Proteomes" id="UP000292734">
    <property type="component" value="Unassembled WGS sequence"/>
</dbReference>
<proteinExistence type="predicted"/>
<dbReference type="AlphaFoldDB" id="A0A4Q4J6J9"/>
<organism evidence="7 8">
    <name type="scientific">Sphingobium indicum</name>
    <dbReference type="NCBI Taxonomy" id="332055"/>
    <lineage>
        <taxon>Bacteria</taxon>
        <taxon>Pseudomonadati</taxon>
        <taxon>Pseudomonadota</taxon>
        <taxon>Alphaproteobacteria</taxon>
        <taxon>Sphingomonadales</taxon>
        <taxon>Sphingomonadaceae</taxon>
        <taxon>Sphingobium</taxon>
    </lineage>
</organism>
<feature type="coiled-coil region" evidence="3">
    <location>
        <begin position="396"/>
        <end position="423"/>
    </location>
</feature>
<dbReference type="GO" id="GO:0000150">
    <property type="term" value="F:DNA strand exchange activity"/>
    <property type="evidence" value="ECO:0007669"/>
    <property type="project" value="InterPro"/>
</dbReference>
<dbReference type="Pfam" id="PF13408">
    <property type="entry name" value="Zn_ribbon_recom"/>
    <property type="match status" value="1"/>
</dbReference>
<protein>
    <submittedName>
        <fullName evidence="7">Recombinase family protein</fullName>
    </submittedName>
</protein>
<evidence type="ECO:0000256" key="2">
    <source>
        <dbReference type="ARBA" id="ARBA00023172"/>
    </source>
</evidence>
<gene>
    <name evidence="7" type="ORF">EWH08_11125</name>
</gene>
<keyword evidence="2" id="KW-0233">DNA recombination</keyword>
<evidence type="ECO:0000313" key="8">
    <source>
        <dbReference type="Proteomes" id="UP000292734"/>
    </source>
</evidence>
<dbReference type="InterPro" id="IPR025827">
    <property type="entry name" value="Zn_ribbon_recom_dom"/>
</dbReference>
<dbReference type="GO" id="GO:0003677">
    <property type="term" value="F:DNA binding"/>
    <property type="evidence" value="ECO:0007669"/>
    <property type="project" value="UniProtKB-KW"/>
</dbReference>
<evidence type="ECO:0000313" key="7">
    <source>
        <dbReference type="EMBL" id="RYM01853.1"/>
    </source>
</evidence>
<evidence type="ECO:0000256" key="3">
    <source>
        <dbReference type="SAM" id="Coils"/>
    </source>
</evidence>
<dbReference type="InterPro" id="IPR011109">
    <property type="entry name" value="DNA_bind_recombinase_dom"/>
</dbReference>
<dbReference type="CDD" id="cd00338">
    <property type="entry name" value="Ser_Recombinase"/>
    <property type="match status" value="1"/>
</dbReference>
<dbReference type="InterPro" id="IPR006119">
    <property type="entry name" value="Resolv_N"/>
</dbReference>
<comment type="caution">
    <text evidence="7">The sequence shown here is derived from an EMBL/GenBank/DDBJ whole genome shotgun (WGS) entry which is preliminary data.</text>
</comment>
<dbReference type="EMBL" id="SEOM01000003">
    <property type="protein sequence ID" value="RYM01853.1"/>
    <property type="molecule type" value="Genomic_DNA"/>
</dbReference>
<dbReference type="RefSeq" id="WP_084677776.1">
    <property type="nucleotide sequence ID" value="NZ_SEOM01000003.1"/>
</dbReference>
<name>A0A4Q4J6J9_9SPHN</name>
<evidence type="ECO:0000259" key="6">
    <source>
        <dbReference type="PROSITE" id="PS51737"/>
    </source>
</evidence>
<feature type="domain" description="Recombinase" evidence="6">
    <location>
        <begin position="188"/>
        <end position="312"/>
    </location>
</feature>
<dbReference type="Gene3D" id="3.90.1750.20">
    <property type="entry name" value="Putative Large Serine Recombinase, Chain B, Domain 2"/>
    <property type="match status" value="1"/>
</dbReference>
<dbReference type="SMART" id="SM00857">
    <property type="entry name" value="Resolvase"/>
    <property type="match status" value="1"/>
</dbReference>
<dbReference type="InterPro" id="IPR036162">
    <property type="entry name" value="Resolvase-like_N_sf"/>
</dbReference>
<dbReference type="Gene3D" id="3.40.50.1390">
    <property type="entry name" value="Resolvase, N-terminal catalytic domain"/>
    <property type="match status" value="1"/>
</dbReference>
<dbReference type="PANTHER" id="PTHR30461">
    <property type="entry name" value="DNA-INVERTASE FROM LAMBDOID PROPHAGE"/>
    <property type="match status" value="1"/>
</dbReference>
<evidence type="ECO:0000259" key="5">
    <source>
        <dbReference type="PROSITE" id="PS51736"/>
    </source>
</evidence>
<dbReference type="PROSITE" id="PS51736">
    <property type="entry name" value="RECOMBINASES_3"/>
    <property type="match status" value="1"/>
</dbReference>
<dbReference type="Pfam" id="PF07508">
    <property type="entry name" value="Recombinase"/>
    <property type="match status" value="1"/>
</dbReference>
<dbReference type="SUPFAM" id="SSF53041">
    <property type="entry name" value="Resolvase-like"/>
    <property type="match status" value="1"/>
</dbReference>
<dbReference type="InterPro" id="IPR050639">
    <property type="entry name" value="SSR_resolvase"/>
</dbReference>
<dbReference type="InterPro" id="IPR038109">
    <property type="entry name" value="DNA_bind_recomb_sf"/>
</dbReference>
<reference evidence="7 8" key="1">
    <citation type="submission" date="2019-02" db="EMBL/GenBank/DDBJ databases">
        <authorList>
            <person name="Feng G."/>
        </authorList>
    </citation>
    <scope>NUCLEOTIDE SEQUENCE [LARGE SCALE GENOMIC DNA]</scope>
    <source>
        <strain evidence="7 8">DSM 26779</strain>
    </source>
</reference>
<keyword evidence="1" id="KW-0238">DNA-binding</keyword>
<keyword evidence="3" id="KW-0175">Coiled coil</keyword>
<accession>A0A4Q4J6J9</accession>
<evidence type="ECO:0000256" key="1">
    <source>
        <dbReference type="ARBA" id="ARBA00023125"/>
    </source>
</evidence>
<feature type="domain" description="Resolvase/invertase-type recombinase catalytic" evidence="5">
    <location>
        <begin position="17"/>
        <end position="178"/>
    </location>
</feature>
<dbReference type="Pfam" id="PF00239">
    <property type="entry name" value="Resolvase"/>
    <property type="match status" value="1"/>
</dbReference>
<feature type="compositionally biased region" description="Basic and acidic residues" evidence="4">
    <location>
        <begin position="30"/>
        <end position="40"/>
    </location>
</feature>
<sequence length="542" mass="59351">MPMDEMNPSASPIPRRKAYSYLRFSTPEQSKGDSRRRQTDMAAKYAREHDLELDTVLTFHDEGISGFRGRNAEAGRLADFLEAVKVGLVPQGSVLLVEQLDRLSRLVPRKAMRVLEDIVEAGVSVVTLNDGREYTPASLDRDPTDLLVAVLTFMRANDESATKAKRLSAAWEAKRANVAAKPLTGIVPAWLELDKQTQQIKVIPERAAIVRRIFSMTLDGTGQHSIAATLNGEGVEPWGTGKRKGLHWHRSYIAKILTNPAVIGVLHPHRTEYADGKKRRIPLDTVPHYFPAVISPETWADAQALLTAKGAPRGRQAVAPLSNILSRLATCPKCEGTMTRVQKGSSTKAGYPSLVCATAKAGAGCEYKSVRYETIERRLLQVLPGVIQDREGIDESEDIEAQIAQLEDVLLAQRQDIDVLVDELLEGPSPALAARVREKERAVSEMQSHLAGLKEHRDIMAGPLVGSRIEKAVGALQPTEDGDLDRVAANAALRGIFKRAIINWPAGTIDLEWHVGGLCRVTFGWTEGPWPPPASTEIPPSA</sequence>
<dbReference type="PROSITE" id="PS51737">
    <property type="entry name" value="RECOMBINASE_DNA_BIND"/>
    <property type="match status" value="1"/>
</dbReference>
<feature type="region of interest" description="Disordered" evidence="4">
    <location>
        <begin position="1"/>
        <end position="40"/>
    </location>
</feature>
<dbReference type="PANTHER" id="PTHR30461:SF2">
    <property type="entry name" value="SERINE RECOMBINASE PINE-RELATED"/>
    <property type="match status" value="1"/>
</dbReference>